<feature type="compositionally biased region" description="Basic and acidic residues" evidence="9">
    <location>
        <begin position="629"/>
        <end position="642"/>
    </location>
</feature>
<dbReference type="CDD" id="cd02661">
    <property type="entry name" value="Peptidase_C19E"/>
    <property type="match status" value="1"/>
</dbReference>
<dbReference type="PROSITE" id="PS00972">
    <property type="entry name" value="USP_1"/>
    <property type="match status" value="1"/>
</dbReference>
<proteinExistence type="inferred from homology"/>
<reference evidence="11" key="1">
    <citation type="submission" date="2020-03" db="EMBL/GenBank/DDBJ databases">
        <title>A high-quality chromosome-level genome assembly of a woody plant with both climbing and erect habits, Rhamnella rubrinervis.</title>
        <authorList>
            <person name="Lu Z."/>
            <person name="Yang Y."/>
            <person name="Zhu X."/>
            <person name="Sun Y."/>
        </authorList>
    </citation>
    <scope>NUCLEOTIDE SEQUENCE</scope>
    <source>
        <strain evidence="11">BYM</strain>
        <tissue evidence="11">Leaf</tissue>
    </source>
</reference>
<feature type="region of interest" description="Disordered" evidence="9">
    <location>
        <begin position="30"/>
        <end position="90"/>
    </location>
</feature>
<keyword evidence="4 8" id="KW-0833">Ubl conjugation pathway</keyword>
<dbReference type="PANTHER" id="PTHR24006">
    <property type="entry name" value="UBIQUITIN CARBOXYL-TERMINAL HYDROLASE"/>
    <property type="match status" value="1"/>
</dbReference>
<keyword evidence="5 8" id="KW-0378">Hydrolase</keyword>
<dbReference type="PROSITE" id="PS00973">
    <property type="entry name" value="USP_2"/>
    <property type="match status" value="1"/>
</dbReference>
<dbReference type="GO" id="GO:0005829">
    <property type="term" value="C:cytosol"/>
    <property type="evidence" value="ECO:0007669"/>
    <property type="project" value="TreeGrafter"/>
</dbReference>
<dbReference type="AlphaFoldDB" id="A0A8K0HBR3"/>
<dbReference type="InterPro" id="IPR018200">
    <property type="entry name" value="USP_CS"/>
</dbReference>
<evidence type="ECO:0000256" key="6">
    <source>
        <dbReference type="ARBA" id="ARBA00022807"/>
    </source>
</evidence>
<name>A0A8K0HBR3_9ROSA</name>
<dbReference type="EC" id="3.4.19.12" evidence="8"/>
<dbReference type="CDD" id="cd00293">
    <property type="entry name" value="USP-like"/>
    <property type="match status" value="1"/>
</dbReference>
<dbReference type="Proteomes" id="UP000796880">
    <property type="component" value="Unassembled WGS sequence"/>
</dbReference>
<evidence type="ECO:0000313" key="11">
    <source>
        <dbReference type="EMBL" id="KAF3449441.1"/>
    </source>
</evidence>
<dbReference type="OrthoDB" id="420187at2759"/>
<dbReference type="PANTHER" id="PTHR24006:SF747">
    <property type="entry name" value="UBIQUITIN CARBOXYL-TERMINAL HYDROLASE 20"/>
    <property type="match status" value="1"/>
</dbReference>
<organism evidence="11 12">
    <name type="scientific">Rhamnella rubrinervis</name>
    <dbReference type="NCBI Taxonomy" id="2594499"/>
    <lineage>
        <taxon>Eukaryota</taxon>
        <taxon>Viridiplantae</taxon>
        <taxon>Streptophyta</taxon>
        <taxon>Embryophyta</taxon>
        <taxon>Tracheophyta</taxon>
        <taxon>Spermatophyta</taxon>
        <taxon>Magnoliopsida</taxon>
        <taxon>eudicotyledons</taxon>
        <taxon>Gunneridae</taxon>
        <taxon>Pentapetalae</taxon>
        <taxon>rosids</taxon>
        <taxon>fabids</taxon>
        <taxon>Rosales</taxon>
        <taxon>Rhamnaceae</taxon>
        <taxon>rhamnoid group</taxon>
        <taxon>Rhamneae</taxon>
        <taxon>Rhamnella</taxon>
    </lineage>
</organism>
<gene>
    <name evidence="11" type="ORF">FNV43_RR10169</name>
</gene>
<dbReference type="EMBL" id="VOIH02000004">
    <property type="protein sequence ID" value="KAF3449441.1"/>
    <property type="molecule type" value="Genomic_DNA"/>
</dbReference>
<comment type="catalytic activity">
    <reaction evidence="1 8">
        <text>Thiol-dependent hydrolysis of ester, thioester, amide, peptide and isopeptide bonds formed by the C-terminal Gly of ubiquitin (a 76-residue protein attached to proteins as an intracellular targeting signal).</text>
        <dbReference type="EC" id="3.4.19.12"/>
    </reaction>
</comment>
<dbReference type="SUPFAM" id="SSF54001">
    <property type="entry name" value="Cysteine proteinases"/>
    <property type="match status" value="1"/>
</dbReference>
<dbReference type="Gene3D" id="3.40.50.620">
    <property type="entry name" value="HUPs"/>
    <property type="match status" value="1"/>
</dbReference>
<evidence type="ECO:0000256" key="9">
    <source>
        <dbReference type="SAM" id="MobiDB-lite"/>
    </source>
</evidence>
<dbReference type="InterPro" id="IPR001394">
    <property type="entry name" value="Peptidase_C19_UCH"/>
</dbReference>
<feature type="domain" description="USP" evidence="10">
    <location>
        <begin position="196"/>
        <end position="505"/>
    </location>
</feature>
<sequence length="984" mass="110428">MDSLLTEAQETDNSPLDLVVLQKKNFEGSTLFSPVPEESLDGSLPLSHSDAKDDCVPGFSLIADEELGDGQSSSPKASDLNGSTPPPPLKTLADQYWSPESPHAVEHSVISGTMTVDGDNSETSWVGNEEAQEVEPPPSSPNNLIGHNLSNYSSHCTEGWSSFTPSWSSQWPKWSTSSETRVYSDWLETKPYNVGAGLTNLGNTCFINAVLQCFTHTVPLVQGIRSTDHAMPCERGREGFCVLCALREHIEISLASSGGIVSPLKLVNNLNHFSSYFQRYQQEDAHEFLQCFLDKLERCCLDSKPEKNCDTSRDYNLVERVFGGRLTSKLQCCNCGHRSDTYEPLIDLSLEIEDMDTLTSALESFTKLEKIEDSETKFSCGNCKEEVSVEKQLLVDQAPTVAAFHLKRFKADGAQVDKIDKHVEFPMELDLQSYTSCASQDNVELKYDLYAVVVHDGFSSTSGHYFSIVRSSPDTWYRFDDSKVTRVWEESVLSQEAYILFYARHGTPWFSSLMESQKPCLDRDAMSTSPQSVLDNVENTCNPYSVVTNIDNCEANEFRDNAMGTSSWCWSGAAQHEDNVDANDSRNASGEDTPAIDSSTPLGPRNSFNESTCNNDEKCNTPLLGKSNCHKETNEDHKDKGVFRPLTPPRSKSPETFSFNSPELGYQIPRDHLKVVKRVSCRKPLNKGLQDSKKREAVRYIRKSMPSSRGKILNAFLNSEDPYNKKRRMERANGTRDPLLYGLLQKRRPSLIRNSTSAEDDHMTIDDVQTQSLANSSGSTNHVVIVMDAMKEFSSEALEWALKNVIATGSVITLLGVMPWLNIPLSIKTWLDVWSVELEELSFVREKSEWKNDVKYVRLQTVVDLCRNYGVLLEKKVVMGYPSRPLVVDKIASLHATWVVLDRHQKKNSEFYAQKIKCSMVVVNEEGEIDFIRKLGGRQVLMDNSSGHNSCGWRIACNPFAMQYSSDTPDSYHSHRHQPTILKI</sequence>
<evidence type="ECO:0000256" key="2">
    <source>
        <dbReference type="ARBA" id="ARBA00009085"/>
    </source>
</evidence>
<keyword evidence="12" id="KW-1185">Reference proteome</keyword>
<evidence type="ECO:0000256" key="3">
    <source>
        <dbReference type="ARBA" id="ARBA00022670"/>
    </source>
</evidence>
<dbReference type="GO" id="GO:0005634">
    <property type="term" value="C:nucleus"/>
    <property type="evidence" value="ECO:0007669"/>
    <property type="project" value="TreeGrafter"/>
</dbReference>
<comment type="function">
    <text evidence="7 8">Recognizes and hydrolyzes the peptide bond at the C-terminal Gly of ubiquitin. Involved in the processing of poly-ubiquitin precursors as well as that of ubiquitinated proteins.</text>
</comment>
<dbReference type="InterPro" id="IPR050164">
    <property type="entry name" value="Peptidase_C19"/>
</dbReference>
<dbReference type="FunFam" id="3.90.70.10:FF:000116">
    <property type="entry name" value="Ubiquitin carboxyl-terminal hydrolase 20"/>
    <property type="match status" value="1"/>
</dbReference>
<comment type="similarity">
    <text evidence="2 8">Belongs to the peptidase C19 family.</text>
</comment>
<feature type="compositionally biased region" description="Polar residues" evidence="9">
    <location>
        <begin position="585"/>
        <end position="614"/>
    </location>
</feature>
<dbReference type="PROSITE" id="PS50235">
    <property type="entry name" value="USP_3"/>
    <property type="match status" value="1"/>
</dbReference>
<dbReference type="InterPro" id="IPR028889">
    <property type="entry name" value="USP"/>
</dbReference>
<evidence type="ECO:0000256" key="8">
    <source>
        <dbReference type="RuleBase" id="RU366025"/>
    </source>
</evidence>
<evidence type="ECO:0000256" key="1">
    <source>
        <dbReference type="ARBA" id="ARBA00000707"/>
    </source>
</evidence>
<protein>
    <recommendedName>
        <fullName evidence="8">Ubiquitin carboxyl-terminal hydrolase</fullName>
        <ecNumber evidence="8">3.4.19.12</ecNumber>
    </recommendedName>
</protein>
<dbReference type="GO" id="GO:0016579">
    <property type="term" value="P:protein deubiquitination"/>
    <property type="evidence" value="ECO:0007669"/>
    <property type="project" value="InterPro"/>
</dbReference>
<keyword evidence="3 8" id="KW-0645">Protease</keyword>
<dbReference type="GO" id="GO:0006508">
    <property type="term" value="P:proteolysis"/>
    <property type="evidence" value="ECO:0007669"/>
    <property type="project" value="UniProtKB-KW"/>
</dbReference>
<dbReference type="Pfam" id="PF00443">
    <property type="entry name" value="UCH"/>
    <property type="match status" value="1"/>
</dbReference>
<evidence type="ECO:0000256" key="7">
    <source>
        <dbReference type="ARBA" id="ARBA00037450"/>
    </source>
</evidence>
<keyword evidence="6 8" id="KW-0788">Thiol protease</keyword>
<dbReference type="GO" id="GO:0004843">
    <property type="term" value="F:cysteine-type deubiquitinase activity"/>
    <property type="evidence" value="ECO:0007669"/>
    <property type="project" value="UniProtKB-UniRule"/>
</dbReference>
<evidence type="ECO:0000313" key="12">
    <source>
        <dbReference type="Proteomes" id="UP000796880"/>
    </source>
</evidence>
<dbReference type="InterPro" id="IPR014729">
    <property type="entry name" value="Rossmann-like_a/b/a_fold"/>
</dbReference>
<dbReference type="Gene3D" id="3.90.70.10">
    <property type="entry name" value="Cysteine proteinases"/>
    <property type="match status" value="1"/>
</dbReference>
<comment type="caution">
    <text evidence="11">The sequence shown here is derived from an EMBL/GenBank/DDBJ whole genome shotgun (WGS) entry which is preliminary data.</text>
</comment>
<evidence type="ECO:0000256" key="5">
    <source>
        <dbReference type="ARBA" id="ARBA00022801"/>
    </source>
</evidence>
<evidence type="ECO:0000256" key="4">
    <source>
        <dbReference type="ARBA" id="ARBA00022786"/>
    </source>
</evidence>
<feature type="region of interest" description="Disordered" evidence="9">
    <location>
        <begin position="579"/>
        <end position="663"/>
    </location>
</feature>
<evidence type="ECO:0000259" key="10">
    <source>
        <dbReference type="PROSITE" id="PS50235"/>
    </source>
</evidence>
<dbReference type="InterPro" id="IPR038765">
    <property type="entry name" value="Papain-like_cys_pep_sf"/>
</dbReference>
<accession>A0A8K0HBR3</accession>
<feature type="compositionally biased region" description="Polar residues" evidence="9">
    <location>
        <begin position="70"/>
        <end position="83"/>
    </location>
</feature>
<feature type="region of interest" description="Disordered" evidence="9">
    <location>
        <begin position="114"/>
        <end position="146"/>
    </location>
</feature>